<dbReference type="PATRIC" id="fig|196627.13.peg.2669"/>
<dbReference type="Pfam" id="PF11662">
    <property type="entry name" value="DUF3263"/>
    <property type="match status" value="1"/>
</dbReference>
<evidence type="ECO:0000313" key="2">
    <source>
        <dbReference type="Proteomes" id="UP000000582"/>
    </source>
</evidence>
<dbReference type="HOGENOM" id="CLU_108860_3_1_11"/>
<name>Q8NM42_CORGL</name>
<dbReference type="InterPro" id="IPR021678">
    <property type="entry name" value="DUF3263"/>
</dbReference>
<dbReference type="AlphaFoldDB" id="Q8NM42"/>
<accession>Q8NM42</accession>
<gene>
    <name evidence="1" type="ordered locus">Cgl2739</name>
</gene>
<keyword evidence="2" id="KW-1185">Reference proteome</keyword>
<dbReference type="BioCyc" id="CORYNE:G18NG-12355-MONOMER"/>
<dbReference type="STRING" id="196627.cg3033"/>
<proteinExistence type="predicted"/>
<dbReference type="Proteomes" id="UP000000582">
    <property type="component" value="Chromosome"/>
</dbReference>
<dbReference type="KEGG" id="cgl:Cgl2739"/>
<sequence>MNNDWSDSHGNILSMLSADDLTLLEFEAHAPHAIGAKEEAIRATFGISPVRYYQRLNVIIDTPEAMKVNPTLVSRLRRRAGKID</sequence>
<dbReference type="eggNOG" id="ENOG5032SVJ">
    <property type="taxonomic scope" value="Bacteria"/>
</dbReference>
<evidence type="ECO:0000313" key="1">
    <source>
        <dbReference type="EMBL" id="BAC00132.1"/>
    </source>
</evidence>
<protein>
    <recommendedName>
        <fullName evidence="3">DUF3263 domain-containing protein</fullName>
    </recommendedName>
</protein>
<organism evidence="1 2">
    <name type="scientific">Corynebacterium glutamicum (strain ATCC 13032 / DSM 20300 / JCM 1318 / BCRC 11384 / CCUG 27702 / LMG 3730 / NBRC 12168 / NCIMB 10025 / NRRL B-2784 / 534)</name>
    <dbReference type="NCBI Taxonomy" id="196627"/>
    <lineage>
        <taxon>Bacteria</taxon>
        <taxon>Bacillati</taxon>
        <taxon>Actinomycetota</taxon>
        <taxon>Actinomycetes</taxon>
        <taxon>Mycobacteriales</taxon>
        <taxon>Corynebacteriaceae</taxon>
        <taxon>Corynebacterium</taxon>
    </lineage>
</organism>
<evidence type="ECO:0008006" key="3">
    <source>
        <dbReference type="Google" id="ProtNLM"/>
    </source>
</evidence>
<dbReference type="EMBL" id="BA000036">
    <property type="protein sequence ID" value="BAC00132.1"/>
    <property type="molecule type" value="Genomic_DNA"/>
</dbReference>
<reference evidence="2" key="1">
    <citation type="journal article" date="2003" name="Appl. Microbiol. Biotechnol.">
        <title>The Corynebacterium glutamicum genome: features and impacts on biotechnological processes.</title>
        <authorList>
            <person name="Ikeda M."/>
            <person name="Nakagawa S."/>
        </authorList>
    </citation>
    <scope>NUCLEOTIDE SEQUENCE [LARGE SCALE GENOMIC DNA]</scope>
    <source>
        <strain evidence="2">ATCC 13032 / DSM 20300 / BCRC 11384 / JCM 1318 / LMG 3730 / NCIMB 10025</strain>
    </source>
</reference>
<dbReference type="OrthoDB" id="3268863at2"/>